<dbReference type="InterPro" id="IPR032675">
    <property type="entry name" value="LRR_dom_sf"/>
</dbReference>
<organism evidence="1 2">
    <name type="scientific">Schizopora paradoxa</name>
    <dbReference type="NCBI Taxonomy" id="27342"/>
    <lineage>
        <taxon>Eukaryota</taxon>
        <taxon>Fungi</taxon>
        <taxon>Dikarya</taxon>
        <taxon>Basidiomycota</taxon>
        <taxon>Agaricomycotina</taxon>
        <taxon>Agaricomycetes</taxon>
        <taxon>Hymenochaetales</taxon>
        <taxon>Schizoporaceae</taxon>
        <taxon>Schizopora</taxon>
    </lineage>
</organism>
<protein>
    <submittedName>
        <fullName evidence="1">Uncharacterized protein</fullName>
    </submittedName>
</protein>
<evidence type="ECO:0000313" key="2">
    <source>
        <dbReference type="Proteomes" id="UP000053477"/>
    </source>
</evidence>
<reference evidence="1 2" key="1">
    <citation type="submission" date="2015-04" db="EMBL/GenBank/DDBJ databases">
        <title>Complete genome sequence of Schizopora paradoxa KUC8140, a cosmopolitan wood degrader in East Asia.</title>
        <authorList>
            <consortium name="DOE Joint Genome Institute"/>
            <person name="Min B."/>
            <person name="Park H."/>
            <person name="Jang Y."/>
            <person name="Kim J.-J."/>
            <person name="Kim K.H."/>
            <person name="Pangilinan J."/>
            <person name="Lipzen A."/>
            <person name="Riley R."/>
            <person name="Grigoriev I.V."/>
            <person name="Spatafora J.W."/>
            <person name="Choi I.-G."/>
        </authorList>
    </citation>
    <scope>NUCLEOTIDE SEQUENCE [LARGE SCALE GENOMIC DNA]</scope>
    <source>
        <strain evidence="1 2">KUC8140</strain>
    </source>
</reference>
<dbReference type="EMBL" id="KQ085964">
    <property type="protein sequence ID" value="KLO13159.1"/>
    <property type="molecule type" value="Genomic_DNA"/>
</dbReference>
<gene>
    <name evidence="1" type="ORF">SCHPADRAFT_997589</name>
</gene>
<dbReference type="InParanoid" id="A0A0H2RMQ9"/>
<dbReference type="AlphaFoldDB" id="A0A0H2RMQ9"/>
<accession>A0A0H2RMQ9</accession>
<keyword evidence="2" id="KW-1185">Reference proteome</keyword>
<sequence>MSLGADVGSVEDIQELSAVIQHALRPDGKVHVQVEGLQERFKNDLKSISFDNNLRSVQDGRAKLTRSRAPLDTLKLARNLARELKNYLDRQYMEAEMKVDNMALRVGFSSLPDEILSGILVLATRPTRIDPPPDSDLDVSAEMQALECARSLSHVCRRFRILTLTNPHLWNVISEHMVDISKLKIYAERSKEMTVDFLLENYGLRQQQEESDNFLKFFEVCMLESSRWRSFTLGRFFYPIGEKFIPMRKWPKIRDNLETIEQLTEGLTLPNLERMAICFNRVSSSEHWQTKFHPYWRWSMPHLVDLRITGCHPPPAGGSFVGSLRSLMIYFNADEAEAYEMQQLASFLSSCKVLEKIDLHFDDWMHVPPCPEHAIHSVQDVTFSFNCCEPAAGTSICKSIHFPNATKAYLGLSSHTEFERFNKGLTEKREGLIREFLLGHPSIKTFHLDYGSKEQSFIPITPPFHLLPSLEKLILTFASWEELEFGEVASDSAKQSFPRIRSLKLHSTDMNYDWTQFGPRVVNFFSRLKEQGDLETFELFSIYDEGLFKLSTLLEGPLSEFLSPEKVFVAFDCPSQIRYY</sequence>
<proteinExistence type="predicted"/>
<name>A0A0H2RMQ9_9AGAM</name>
<evidence type="ECO:0000313" key="1">
    <source>
        <dbReference type="EMBL" id="KLO13159.1"/>
    </source>
</evidence>
<dbReference type="Gene3D" id="3.80.10.10">
    <property type="entry name" value="Ribonuclease Inhibitor"/>
    <property type="match status" value="1"/>
</dbReference>
<dbReference type="OrthoDB" id="3365698at2759"/>
<dbReference type="SUPFAM" id="SSF52047">
    <property type="entry name" value="RNI-like"/>
    <property type="match status" value="1"/>
</dbReference>
<dbReference type="Proteomes" id="UP000053477">
    <property type="component" value="Unassembled WGS sequence"/>
</dbReference>